<dbReference type="Pfam" id="PF09931">
    <property type="entry name" value="Phage_phiJL001_Gp84_N"/>
    <property type="match status" value="1"/>
</dbReference>
<feature type="domain" description="Bacteriophage phiJL001 Gp84 C-terminal" evidence="1">
    <location>
        <begin position="183"/>
        <end position="256"/>
    </location>
</feature>
<dbReference type="InterPro" id="IPR018964">
    <property type="entry name" value="Phage_phiJL001_Gp84_C"/>
</dbReference>
<dbReference type="OrthoDB" id="1633386at2"/>
<name>A0A2P1P783_9RICK</name>
<accession>A0A2P1P783</accession>
<dbReference type="EMBL" id="CP027845">
    <property type="protein sequence ID" value="AVP87138.1"/>
    <property type="molecule type" value="Genomic_DNA"/>
</dbReference>
<sequence>MRKLSNESKKLIREGATFVFGFDVELENGKKLYLTNHSQEFTLRETTYTAYSSLEITKAHFNDSAHDWVEIKGNYENNAVEILDIIKDAKVKIKLIFIEQNIIEDIATLFCFNVHKENIHFILHLKSQIHNLEKNVTKFYSKTCRANLGDKQCGVDLNSISQTIRVSNISGTTIFLDIDKELGYYDYGKVHFSDTSKPILIIRQTSNSLILAEAVPPEFCSVTEVRISPGCDKKIKTCCNKFNNVLNFRGEPFLPEMIYERMY</sequence>
<keyword evidence="3" id="KW-1185">Reference proteome</keyword>
<dbReference type="RefSeq" id="WP_106874010.1">
    <property type="nucleotide sequence ID" value="NZ_CP027845.1"/>
</dbReference>
<evidence type="ECO:0000313" key="2">
    <source>
        <dbReference type="EMBL" id="AVP87138.1"/>
    </source>
</evidence>
<organism evidence="2 3">
    <name type="scientific">Candidatus Phycorickettsia trachydisci</name>
    <dbReference type="NCBI Taxonomy" id="2115978"/>
    <lineage>
        <taxon>Bacteria</taxon>
        <taxon>Pseudomonadati</taxon>
        <taxon>Pseudomonadota</taxon>
        <taxon>Alphaproteobacteria</taxon>
        <taxon>Rickettsiales</taxon>
        <taxon>Rickettsiaceae</taxon>
        <taxon>Candidatus Phycorickettsia</taxon>
    </lineage>
</organism>
<gene>
    <name evidence="2" type="ORF">phytr_1800</name>
</gene>
<dbReference type="InterPro" id="IPR011928">
    <property type="entry name" value="Phage_phiJL001_Gp84"/>
</dbReference>
<dbReference type="KEGG" id="ptc:phytr_1800"/>
<dbReference type="Proteomes" id="UP000241762">
    <property type="component" value="Chromosome"/>
</dbReference>
<dbReference type="NCBIfam" id="TIGR02218">
    <property type="entry name" value="phg_TIGR02218"/>
    <property type="match status" value="1"/>
</dbReference>
<dbReference type="AlphaFoldDB" id="A0A2P1P783"/>
<evidence type="ECO:0000259" key="1">
    <source>
        <dbReference type="Pfam" id="PF09356"/>
    </source>
</evidence>
<dbReference type="Pfam" id="PF09356">
    <property type="entry name" value="Phage_BR0599"/>
    <property type="match status" value="1"/>
</dbReference>
<protein>
    <recommendedName>
        <fullName evidence="1">Bacteriophage phiJL001 Gp84 C-terminal domain-containing protein</fullName>
    </recommendedName>
</protein>
<proteinExistence type="predicted"/>
<reference evidence="2 3" key="1">
    <citation type="submission" date="2018-03" db="EMBL/GenBank/DDBJ databases">
        <title>A gene transfer event suggests a long-term partnership between eustigmatophyte algae and a novel lineage of endosymbiotic bacteria.</title>
        <authorList>
            <person name="Yurchenko T."/>
            <person name="Sevcikova T."/>
            <person name="Pribyl P."/>
            <person name="El Karkouri K."/>
            <person name="Klimes V."/>
            <person name="Amaral R."/>
            <person name="Zbrankova V."/>
            <person name="Kim E."/>
            <person name="Raoult D."/>
            <person name="Santos L.M.A."/>
            <person name="Elias M."/>
        </authorList>
    </citation>
    <scope>NUCLEOTIDE SEQUENCE [LARGE SCALE GENOMIC DNA]</scope>
    <source>
        <strain evidence="2">CCALA 838</strain>
    </source>
</reference>
<evidence type="ECO:0000313" key="3">
    <source>
        <dbReference type="Proteomes" id="UP000241762"/>
    </source>
</evidence>